<comment type="caution">
    <text evidence="1">The sequence shown here is derived from an EMBL/GenBank/DDBJ whole genome shotgun (WGS) entry which is preliminary data.</text>
</comment>
<dbReference type="Gene3D" id="3.40.50.150">
    <property type="entry name" value="Vaccinia Virus protein VP39"/>
    <property type="match status" value="1"/>
</dbReference>
<proteinExistence type="predicted"/>
<dbReference type="InterPro" id="IPR029063">
    <property type="entry name" value="SAM-dependent_MTases_sf"/>
</dbReference>
<keyword evidence="2" id="KW-1185">Reference proteome</keyword>
<evidence type="ECO:0008006" key="3">
    <source>
        <dbReference type="Google" id="ProtNLM"/>
    </source>
</evidence>
<evidence type="ECO:0000313" key="2">
    <source>
        <dbReference type="Proteomes" id="UP000226079"/>
    </source>
</evidence>
<reference evidence="1 2" key="1">
    <citation type="submission" date="2017-10" db="EMBL/GenBank/DDBJ databases">
        <title>Sequencing the genomes of 1000 actinobacteria strains.</title>
        <authorList>
            <person name="Klenk H.-P."/>
        </authorList>
    </citation>
    <scope>NUCLEOTIDE SEQUENCE [LARGE SCALE GENOMIC DNA]</scope>
    <source>
        <strain evidence="1 2">DSM 15597</strain>
    </source>
</reference>
<accession>A0A2A9CSE2</accession>
<dbReference type="EMBL" id="PDJC01000001">
    <property type="protein sequence ID" value="PFG17353.1"/>
    <property type="molecule type" value="Genomic_DNA"/>
</dbReference>
<organism evidence="1 2">
    <name type="scientific">Propionicimonas paludicola</name>
    <dbReference type="NCBI Taxonomy" id="185243"/>
    <lineage>
        <taxon>Bacteria</taxon>
        <taxon>Bacillati</taxon>
        <taxon>Actinomycetota</taxon>
        <taxon>Actinomycetes</taxon>
        <taxon>Propionibacteriales</taxon>
        <taxon>Nocardioidaceae</taxon>
        <taxon>Propionicimonas</taxon>
    </lineage>
</organism>
<dbReference type="AlphaFoldDB" id="A0A2A9CSE2"/>
<dbReference type="CDD" id="cd02440">
    <property type="entry name" value="AdoMet_MTases"/>
    <property type="match status" value="1"/>
</dbReference>
<dbReference type="Proteomes" id="UP000226079">
    <property type="component" value="Unassembled WGS sequence"/>
</dbReference>
<evidence type="ECO:0000313" key="1">
    <source>
        <dbReference type="EMBL" id="PFG17353.1"/>
    </source>
</evidence>
<name>A0A2A9CSE2_9ACTN</name>
<sequence length="218" mass="23329">MIARAHTPLGDVVLRRRDEDTGPVDELVVNGVFAMDSFEVASELALADAASAAEGSAPGRVLVGGLGLGYTAARLLDNGAAAVRVVELAAPLVEWALARITPQLGRVADDPRTELVVDDIVNVIEADPGSWEAILLDVDNGPSFLIHDENARVYSTDFLATCLSRLTPGGRLVIWCEQASPDLEITLRRLTGQVELILVPVSREGRSFDYALYRAVPS</sequence>
<protein>
    <recommendedName>
        <fullName evidence="3">Spermine/spermidine synthase</fullName>
    </recommendedName>
</protein>
<dbReference type="SUPFAM" id="SSF53335">
    <property type="entry name" value="S-adenosyl-L-methionine-dependent methyltransferases"/>
    <property type="match status" value="1"/>
</dbReference>
<gene>
    <name evidence="1" type="ORF">ATK74_1920</name>
</gene>